<evidence type="ECO:0000313" key="1">
    <source>
        <dbReference type="EMBL" id="GAI64900.1"/>
    </source>
</evidence>
<dbReference type="AlphaFoldDB" id="X1RP04"/>
<accession>X1RP04</accession>
<comment type="caution">
    <text evidence="1">The sequence shown here is derived from an EMBL/GenBank/DDBJ whole genome shotgun (WGS) entry which is preliminary data.</text>
</comment>
<protein>
    <submittedName>
        <fullName evidence="1">Uncharacterized protein</fullName>
    </submittedName>
</protein>
<dbReference type="EMBL" id="BARW01001875">
    <property type="protein sequence ID" value="GAI64900.1"/>
    <property type="molecule type" value="Genomic_DNA"/>
</dbReference>
<organism evidence="1">
    <name type="scientific">marine sediment metagenome</name>
    <dbReference type="NCBI Taxonomy" id="412755"/>
    <lineage>
        <taxon>unclassified sequences</taxon>
        <taxon>metagenomes</taxon>
        <taxon>ecological metagenomes</taxon>
    </lineage>
</organism>
<reference evidence="1" key="1">
    <citation type="journal article" date="2014" name="Front. Microbiol.">
        <title>High frequency of phylogenetically diverse reductive dehalogenase-homologous genes in deep subseafloor sedimentary metagenomes.</title>
        <authorList>
            <person name="Kawai M."/>
            <person name="Futagami T."/>
            <person name="Toyoda A."/>
            <person name="Takaki Y."/>
            <person name="Nishi S."/>
            <person name="Hori S."/>
            <person name="Arai W."/>
            <person name="Tsubouchi T."/>
            <person name="Morono Y."/>
            <person name="Uchiyama I."/>
            <person name="Ito T."/>
            <person name="Fujiyama A."/>
            <person name="Inagaki F."/>
            <person name="Takami H."/>
        </authorList>
    </citation>
    <scope>NUCLEOTIDE SEQUENCE</scope>
    <source>
        <strain evidence="1">Expedition CK06-06</strain>
    </source>
</reference>
<name>X1RP04_9ZZZZ</name>
<proteinExistence type="predicted"/>
<gene>
    <name evidence="1" type="ORF">S12H4_05607</name>
</gene>
<sequence>MSDRKVDGWIDDLVGALVDPIIVMPGGWGDDLPEWLRTRVTLERLGENIVALREGRELTATDAEAACYLFTASLTAPMDSDWTQIYLYVAGGEMKDKMPEDIKVESLTESQWRDLKQLKDGSTSGG</sequence>